<dbReference type="PANTHER" id="PTHR17985">
    <property type="entry name" value="SER/THR-RICH PROTEIN T10 IN DGCR REGION"/>
    <property type="match status" value="1"/>
</dbReference>
<evidence type="ECO:0000313" key="2">
    <source>
        <dbReference type="Proteomes" id="UP000697998"/>
    </source>
</evidence>
<proteinExistence type="predicted"/>
<protein>
    <submittedName>
        <fullName evidence="1">NRDE family protein</fullName>
    </submittedName>
</protein>
<dbReference type="EMBL" id="JADJMH010000016">
    <property type="protein sequence ID" value="MBK7676109.1"/>
    <property type="molecule type" value="Genomic_DNA"/>
</dbReference>
<name>A0A935PZA8_9PROT</name>
<accession>A0A935PZA8</accession>
<sequence length="260" mass="28507">MCLILLAWQAHPDYPLVVAANRDEFFTRPSAPATFWPEAPQVLAGRDLEAGGTWLGVSRGRRFAALTNYREGGKLLPRARSRGALVADFVAGHARPAAYLARRATHAADYNGFNLLIADDERLGYCTNRGDRRTRWLGPGIYGLSNHLLDTPWPKLASAKAAFAKALATLPAPAAFLELLADQEIVPDSHLPETGVPIEWERILSAIFVRSEHYGTRASTLLTRHRDGLTTLLERSFDADARALGEVCESFQSSLISTSV</sequence>
<gene>
    <name evidence="1" type="ORF">IPJ27_15925</name>
</gene>
<dbReference type="PANTHER" id="PTHR17985:SF8">
    <property type="entry name" value="TRANSPORT AND GOLGI ORGANIZATION PROTEIN 2 HOMOLOG"/>
    <property type="match status" value="1"/>
</dbReference>
<dbReference type="InterPro" id="IPR008551">
    <property type="entry name" value="TANGO2"/>
</dbReference>
<evidence type="ECO:0000313" key="1">
    <source>
        <dbReference type="EMBL" id="MBK7676109.1"/>
    </source>
</evidence>
<comment type="caution">
    <text evidence="1">The sequence shown here is derived from an EMBL/GenBank/DDBJ whole genome shotgun (WGS) entry which is preliminary data.</text>
</comment>
<dbReference type="Pfam" id="PF05742">
    <property type="entry name" value="TANGO2"/>
    <property type="match status" value="1"/>
</dbReference>
<organism evidence="1 2">
    <name type="scientific">Candidatus Accumulibacter proximus</name>
    <dbReference type="NCBI Taxonomy" id="2954385"/>
    <lineage>
        <taxon>Bacteria</taxon>
        <taxon>Pseudomonadati</taxon>
        <taxon>Pseudomonadota</taxon>
        <taxon>Betaproteobacteria</taxon>
        <taxon>Candidatus Accumulibacter</taxon>
    </lineage>
</organism>
<dbReference type="Proteomes" id="UP000697998">
    <property type="component" value="Unassembled WGS sequence"/>
</dbReference>
<reference evidence="1 2" key="1">
    <citation type="submission" date="2020-10" db="EMBL/GenBank/DDBJ databases">
        <title>Connecting structure to function with the recovery of over 1000 high-quality activated sludge metagenome-assembled genomes encoding full-length rRNA genes using long-read sequencing.</title>
        <authorList>
            <person name="Singleton C.M."/>
            <person name="Petriglieri F."/>
            <person name="Kristensen J.M."/>
            <person name="Kirkegaard R.H."/>
            <person name="Michaelsen T.Y."/>
            <person name="Andersen M.H."/>
            <person name="Karst S.M."/>
            <person name="Dueholm M.S."/>
            <person name="Nielsen P.H."/>
            <person name="Albertsen M."/>
        </authorList>
    </citation>
    <scope>NUCLEOTIDE SEQUENCE [LARGE SCALE GENOMIC DNA]</scope>
    <source>
        <strain evidence="1">EsbW_18-Q3-R4-48_BATAC.285</strain>
    </source>
</reference>
<dbReference type="AlphaFoldDB" id="A0A935PZA8"/>